<dbReference type="InterPro" id="IPR043502">
    <property type="entry name" value="DNA/RNA_pol_sf"/>
</dbReference>
<evidence type="ECO:0000256" key="1">
    <source>
        <dbReference type="SAM" id="MobiDB-lite"/>
    </source>
</evidence>
<reference evidence="3" key="2">
    <citation type="journal article" date="2024" name="Plant">
        <title>Genomic evolution and insights into agronomic trait innovations of Sesamum species.</title>
        <authorList>
            <person name="Miao H."/>
            <person name="Wang L."/>
            <person name="Qu L."/>
            <person name="Liu H."/>
            <person name="Sun Y."/>
            <person name="Le M."/>
            <person name="Wang Q."/>
            <person name="Wei S."/>
            <person name="Zheng Y."/>
            <person name="Lin W."/>
            <person name="Duan Y."/>
            <person name="Cao H."/>
            <person name="Xiong S."/>
            <person name="Wang X."/>
            <person name="Wei L."/>
            <person name="Li C."/>
            <person name="Ma Q."/>
            <person name="Ju M."/>
            <person name="Zhao R."/>
            <person name="Li G."/>
            <person name="Mu C."/>
            <person name="Tian Q."/>
            <person name="Mei H."/>
            <person name="Zhang T."/>
            <person name="Gao T."/>
            <person name="Zhang H."/>
        </authorList>
    </citation>
    <scope>NUCLEOTIDE SEQUENCE</scope>
    <source>
        <strain evidence="3">KEN8</strain>
    </source>
</reference>
<evidence type="ECO:0000313" key="3">
    <source>
        <dbReference type="EMBL" id="KAL0324753.1"/>
    </source>
</evidence>
<comment type="caution">
    <text evidence="3">The sequence shown here is derived from an EMBL/GenBank/DDBJ whole genome shotgun (WGS) entry which is preliminary data.</text>
</comment>
<feature type="domain" description="Reverse transcriptase Ty1/copia-type" evidence="2">
    <location>
        <begin position="109"/>
        <end position="189"/>
    </location>
</feature>
<proteinExistence type="predicted"/>
<name>A0AAW2M0Z7_9LAMI</name>
<accession>A0AAW2M0Z7</accession>
<dbReference type="SUPFAM" id="SSF56672">
    <property type="entry name" value="DNA/RNA polymerases"/>
    <property type="match status" value="1"/>
</dbReference>
<dbReference type="PANTHER" id="PTHR11439:SF462">
    <property type="match status" value="1"/>
</dbReference>
<feature type="compositionally biased region" description="Polar residues" evidence="1">
    <location>
        <begin position="1"/>
        <end position="20"/>
    </location>
</feature>
<dbReference type="PANTHER" id="PTHR11439">
    <property type="entry name" value="GAG-POL-RELATED RETROTRANSPOSON"/>
    <property type="match status" value="1"/>
</dbReference>
<dbReference type="AlphaFoldDB" id="A0AAW2M0Z7"/>
<organism evidence="3">
    <name type="scientific">Sesamum calycinum</name>
    <dbReference type="NCBI Taxonomy" id="2727403"/>
    <lineage>
        <taxon>Eukaryota</taxon>
        <taxon>Viridiplantae</taxon>
        <taxon>Streptophyta</taxon>
        <taxon>Embryophyta</taxon>
        <taxon>Tracheophyta</taxon>
        <taxon>Spermatophyta</taxon>
        <taxon>Magnoliopsida</taxon>
        <taxon>eudicotyledons</taxon>
        <taxon>Gunneridae</taxon>
        <taxon>Pentapetalae</taxon>
        <taxon>asterids</taxon>
        <taxon>lamiids</taxon>
        <taxon>Lamiales</taxon>
        <taxon>Pedaliaceae</taxon>
        <taxon>Sesamum</taxon>
    </lineage>
</organism>
<dbReference type="CDD" id="cd09272">
    <property type="entry name" value="RNase_HI_RT_Ty1"/>
    <property type="match status" value="1"/>
</dbReference>
<gene>
    <name evidence="3" type="ORF">Scaly_2442400</name>
</gene>
<sequence length="382" mass="43369">MILDSHNPQDLVSTSDNRGSPSCILRRSERTHQPNTRLKDYVCLTARCVDPSASLTIQSSSSVVVARAWALHQMDVHNAFLYGDLDEEVYMQLPPEFSISTPGKQSYADYSLFTYERKDVSLHVLIYVDDLIIASNNPTTLSKFKAYLSRCYHKKDLGLLKYFLGIEIARGPDGLLLTQRKYTLDILSKSPRDAHWEAALRVRHYLKGHSGQGILLQHDSALHLNTYCDSDWTSCPLTRRSLTGYFILLGNSLISWQTKKQPTVSRSSTEAQYRSMVAASCELTWLKSLLSSLGVSHSQPMRLFCDSQAALHIVANPVFHERTKHIEVDCNYVRDQIQASTIVTTHVRSQNQLADIFTKAFGRQHFTYLLRKLGIRYPRAPT</sequence>
<dbReference type="EMBL" id="JACGWM010000015">
    <property type="protein sequence ID" value="KAL0324753.1"/>
    <property type="molecule type" value="Genomic_DNA"/>
</dbReference>
<reference evidence="3" key="1">
    <citation type="submission" date="2020-06" db="EMBL/GenBank/DDBJ databases">
        <authorList>
            <person name="Li T."/>
            <person name="Hu X."/>
            <person name="Zhang T."/>
            <person name="Song X."/>
            <person name="Zhang H."/>
            <person name="Dai N."/>
            <person name="Sheng W."/>
            <person name="Hou X."/>
            <person name="Wei L."/>
        </authorList>
    </citation>
    <scope>NUCLEOTIDE SEQUENCE</scope>
    <source>
        <strain evidence="3">KEN8</strain>
        <tissue evidence="3">Leaf</tissue>
    </source>
</reference>
<feature type="region of interest" description="Disordered" evidence="1">
    <location>
        <begin position="1"/>
        <end position="29"/>
    </location>
</feature>
<protein>
    <submittedName>
        <fullName evidence="3">Retrovirus-related Pol polyprotein from transposon RE2</fullName>
    </submittedName>
</protein>
<evidence type="ECO:0000259" key="2">
    <source>
        <dbReference type="Pfam" id="PF07727"/>
    </source>
</evidence>
<dbReference type="InterPro" id="IPR013103">
    <property type="entry name" value="RVT_2"/>
</dbReference>
<dbReference type="Pfam" id="PF07727">
    <property type="entry name" value="RVT_2"/>
    <property type="match status" value="1"/>
</dbReference>